<reference evidence="4" key="1">
    <citation type="submission" date="2023-03" db="EMBL/GenBank/DDBJ databases">
        <title>Chitinimonas shenzhenensis gen. nov., sp. nov., a novel member of family Burkholderiaceae isolated from activated sludge collected in Shen Zhen, China.</title>
        <authorList>
            <person name="Wang X."/>
        </authorList>
    </citation>
    <scope>NUCLEOTIDE SEQUENCE</scope>
    <source>
        <strain evidence="4">DQS-5</strain>
    </source>
</reference>
<dbReference type="InterPro" id="IPR018060">
    <property type="entry name" value="HTH_AraC"/>
</dbReference>
<proteinExistence type="predicted"/>
<evidence type="ECO:0000256" key="2">
    <source>
        <dbReference type="ARBA" id="ARBA00023163"/>
    </source>
</evidence>
<evidence type="ECO:0000313" key="5">
    <source>
        <dbReference type="Proteomes" id="UP001172778"/>
    </source>
</evidence>
<organism evidence="4 5">
    <name type="scientific">Parachitinimonas caeni</name>
    <dbReference type="NCBI Taxonomy" id="3031301"/>
    <lineage>
        <taxon>Bacteria</taxon>
        <taxon>Pseudomonadati</taxon>
        <taxon>Pseudomonadota</taxon>
        <taxon>Betaproteobacteria</taxon>
        <taxon>Neisseriales</taxon>
        <taxon>Chitinibacteraceae</taxon>
        <taxon>Parachitinimonas</taxon>
    </lineage>
</organism>
<evidence type="ECO:0000259" key="3">
    <source>
        <dbReference type="PROSITE" id="PS01124"/>
    </source>
</evidence>
<evidence type="ECO:0000313" key="4">
    <source>
        <dbReference type="EMBL" id="MDK2123199.1"/>
    </source>
</evidence>
<dbReference type="InterPro" id="IPR002818">
    <property type="entry name" value="DJ-1/PfpI"/>
</dbReference>
<dbReference type="PANTHER" id="PTHR43130:SF3">
    <property type="entry name" value="HTH-TYPE TRANSCRIPTIONAL REGULATOR RV1931C"/>
    <property type="match status" value="1"/>
</dbReference>
<dbReference type="RefSeq" id="WP_284099489.1">
    <property type="nucleotide sequence ID" value="NZ_JARRAF010000003.1"/>
</dbReference>
<keyword evidence="5" id="KW-1185">Reference proteome</keyword>
<evidence type="ECO:0000256" key="1">
    <source>
        <dbReference type="ARBA" id="ARBA00023015"/>
    </source>
</evidence>
<comment type="caution">
    <text evidence="4">The sequence shown here is derived from an EMBL/GenBank/DDBJ whole genome shotgun (WGS) entry which is preliminary data.</text>
</comment>
<dbReference type="SUPFAM" id="SSF52317">
    <property type="entry name" value="Class I glutamine amidotransferase-like"/>
    <property type="match status" value="1"/>
</dbReference>
<dbReference type="Gene3D" id="1.10.10.60">
    <property type="entry name" value="Homeodomain-like"/>
    <property type="match status" value="1"/>
</dbReference>
<keyword evidence="2" id="KW-0804">Transcription</keyword>
<feature type="domain" description="HTH araC/xylS-type" evidence="3">
    <location>
        <begin position="226"/>
        <end position="324"/>
    </location>
</feature>
<accession>A0ABT7DT01</accession>
<dbReference type="SMART" id="SM00342">
    <property type="entry name" value="HTH_ARAC"/>
    <property type="match status" value="1"/>
</dbReference>
<protein>
    <submittedName>
        <fullName evidence="4">Helix-turn-helix domain-containing protein</fullName>
    </submittedName>
</protein>
<sequence>MPERSELSPEVIEWVFLLLPGVILLDVAGPADALRIAASHGAPYRLRFVGPSAVAHSSIGLGLSGCEPLPDRLPDCARIVVPGVSARYNGFVENEAAQARVWLQSHGAGGRQLVTVCAGALLAAEAGLLAGRRCTTHHSLIEELVRREPLAKIEEDRIFVEDGPIATSAGITSGIDLALHLIAATASPQIAATTARELVVYLRRGGGDPQLSPWLEHRNHLHRAVHKVQDIVAREPQKMWSVTELADLAHVSARHLSRLFSAHAGIGLVEYRQKLQLAYAADLLQHGRHSIERVAELAGFASGRDFRRVWGKHRQDTPSLFRVGKGLAGAE</sequence>
<dbReference type="Gene3D" id="3.40.50.880">
    <property type="match status" value="1"/>
</dbReference>
<dbReference type="PANTHER" id="PTHR43130">
    <property type="entry name" value="ARAC-FAMILY TRANSCRIPTIONAL REGULATOR"/>
    <property type="match status" value="1"/>
</dbReference>
<name>A0ABT7DT01_9NEIS</name>
<dbReference type="InterPro" id="IPR052158">
    <property type="entry name" value="INH-QAR"/>
</dbReference>
<keyword evidence="1" id="KW-0805">Transcription regulation</keyword>
<dbReference type="Proteomes" id="UP001172778">
    <property type="component" value="Unassembled WGS sequence"/>
</dbReference>
<dbReference type="SUPFAM" id="SSF46689">
    <property type="entry name" value="Homeodomain-like"/>
    <property type="match status" value="2"/>
</dbReference>
<gene>
    <name evidence="4" type="ORF">PZA18_03920</name>
</gene>
<dbReference type="EMBL" id="JARRAF010000003">
    <property type="protein sequence ID" value="MDK2123199.1"/>
    <property type="molecule type" value="Genomic_DNA"/>
</dbReference>
<dbReference type="PROSITE" id="PS01124">
    <property type="entry name" value="HTH_ARAC_FAMILY_2"/>
    <property type="match status" value="1"/>
</dbReference>
<dbReference type="Pfam" id="PF12833">
    <property type="entry name" value="HTH_18"/>
    <property type="match status" value="1"/>
</dbReference>
<dbReference type="Pfam" id="PF01965">
    <property type="entry name" value="DJ-1_PfpI"/>
    <property type="match status" value="1"/>
</dbReference>
<dbReference type="InterPro" id="IPR029062">
    <property type="entry name" value="Class_I_gatase-like"/>
</dbReference>
<dbReference type="InterPro" id="IPR009057">
    <property type="entry name" value="Homeodomain-like_sf"/>
</dbReference>